<feature type="modified residue" description="N6-(pyridoxal phosphate)lysine" evidence="12">
    <location>
        <position position="210"/>
    </location>
</feature>
<evidence type="ECO:0000256" key="3">
    <source>
        <dbReference type="ARBA" id="ARBA00005189"/>
    </source>
</evidence>
<dbReference type="PANTHER" id="PTHR42885:SF2">
    <property type="entry name" value="HISTIDINOL-PHOSPHATE AMINOTRANSFERASE"/>
    <property type="match status" value="1"/>
</dbReference>
<dbReference type="CDD" id="cd00609">
    <property type="entry name" value="AAT_like"/>
    <property type="match status" value="1"/>
</dbReference>
<keyword evidence="10 12" id="KW-0368">Histidine biosynthesis</keyword>
<evidence type="ECO:0000313" key="15">
    <source>
        <dbReference type="Proteomes" id="UP000270620"/>
    </source>
</evidence>
<keyword evidence="9 12" id="KW-0663">Pyridoxal phosphate</keyword>
<dbReference type="RefSeq" id="WP_125468532.1">
    <property type="nucleotide sequence ID" value="NZ_RWBG01000005.1"/>
</dbReference>
<dbReference type="GO" id="GO:0030170">
    <property type="term" value="F:pyridoxal phosphate binding"/>
    <property type="evidence" value="ECO:0007669"/>
    <property type="project" value="InterPro"/>
</dbReference>
<dbReference type="SUPFAM" id="SSF53383">
    <property type="entry name" value="PLP-dependent transferases"/>
    <property type="match status" value="1"/>
</dbReference>
<comment type="caution">
    <text evidence="14">The sequence shown here is derived from an EMBL/GenBank/DDBJ whole genome shotgun (WGS) entry which is preliminary data.</text>
</comment>
<comment type="pathway">
    <text evidence="2 12">Amino-acid biosynthesis; L-histidine biosynthesis; L-histidine from 5-phospho-alpha-D-ribose 1-diphosphate: step 7/9.</text>
</comment>
<dbReference type="Pfam" id="PF00155">
    <property type="entry name" value="Aminotran_1_2"/>
    <property type="match status" value="1"/>
</dbReference>
<evidence type="ECO:0000256" key="2">
    <source>
        <dbReference type="ARBA" id="ARBA00005011"/>
    </source>
</evidence>
<evidence type="ECO:0000256" key="5">
    <source>
        <dbReference type="ARBA" id="ARBA00011738"/>
    </source>
</evidence>
<reference evidence="14 15" key="1">
    <citation type="submission" date="2018-12" db="EMBL/GenBank/DDBJ databases">
        <title>Mangrovimonas spongiae sp. nov., a novel member of the genus Mangrovimonas isolated from marine sponge.</title>
        <authorList>
            <person name="Zhuang L."/>
            <person name="Luo L."/>
        </authorList>
    </citation>
    <scope>NUCLEOTIDE SEQUENCE [LARGE SCALE GENOMIC DNA]</scope>
    <source>
        <strain evidence="14 15">HN-E26</strain>
    </source>
</reference>
<comment type="cofactor">
    <cofactor evidence="1 12">
        <name>pyridoxal 5'-phosphate</name>
        <dbReference type="ChEBI" id="CHEBI:597326"/>
    </cofactor>
</comment>
<dbReference type="GO" id="GO:0000105">
    <property type="term" value="P:L-histidine biosynthetic process"/>
    <property type="evidence" value="ECO:0007669"/>
    <property type="project" value="UniProtKB-UniRule"/>
</dbReference>
<dbReference type="InterPro" id="IPR015422">
    <property type="entry name" value="PyrdxlP-dep_Trfase_small"/>
</dbReference>
<dbReference type="EC" id="2.6.1.9" evidence="12"/>
<dbReference type="AlphaFoldDB" id="A0A428JX53"/>
<dbReference type="Gene3D" id="3.40.640.10">
    <property type="entry name" value="Type I PLP-dependent aspartate aminotransferase-like (Major domain)"/>
    <property type="match status" value="1"/>
</dbReference>
<dbReference type="Proteomes" id="UP000270620">
    <property type="component" value="Unassembled WGS sequence"/>
</dbReference>
<evidence type="ECO:0000256" key="7">
    <source>
        <dbReference type="ARBA" id="ARBA00022605"/>
    </source>
</evidence>
<comment type="pathway">
    <text evidence="3">Lipid metabolism.</text>
</comment>
<dbReference type="InterPro" id="IPR004839">
    <property type="entry name" value="Aminotransferase_I/II_large"/>
</dbReference>
<organism evidence="14 15">
    <name type="scientific">Mangrovimonas spongiae</name>
    <dbReference type="NCBI Taxonomy" id="2494697"/>
    <lineage>
        <taxon>Bacteria</taxon>
        <taxon>Pseudomonadati</taxon>
        <taxon>Bacteroidota</taxon>
        <taxon>Flavobacteriia</taxon>
        <taxon>Flavobacteriales</taxon>
        <taxon>Flavobacteriaceae</taxon>
        <taxon>Mangrovimonas</taxon>
    </lineage>
</organism>
<dbReference type="OrthoDB" id="9813612at2"/>
<evidence type="ECO:0000256" key="9">
    <source>
        <dbReference type="ARBA" id="ARBA00022898"/>
    </source>
</evidence>
<dbReference type="InterPro" id="IPR015421">
    <property type="entry name" value="PyrdxlP-dep_Trfase_major"/>
</dbReference>
<comment type="similarity">
    <text evidence="4 12">Belongs to the class-II pyridoxal-phosphate-dependent aminotransferase family. Histidinol-phosphate aminotransferase subfamily.</text>
</comment>
<dbReference type="HAMAP" id="MF_01023">
    <property type="entry name" value="HisC_aminotrans_2"/>
    <property type="match status" value="1"/>
</dbReference>
<dbReference type="InterPro" id="IPR005861">
    <property type="entry name" value="HisP_aminotrans"/>
</dbReference>
<dbReference type="PROSITE" id="PS00599">
    <property type="entry name" value="AA_TRANSFER_CLASS_2"/>
    <property type="match status" value="1"/>
</dbReference>
<evidence type="ECO:0000256" key="12">
    <source>
        <dbReference type="HAMAP-Rule" id="MF_01023"/>
    </source>
</evidence>
<dbReference type="InterPro" id="IPR015424">
    <property type="entry name" value="PyrdxlP-dep_Trfase"/>
</dbReference>
<dbReference type="Gene3D" id="3.90.1150.10">
    <property type="entry name" value="Aspartate Aminotransferase, domain 1"/>
    <property type="match status" value="1"/>
</dbReference>
<keyword evidence="15" id="KW-1185">Reference proteome</keyword>
<dbReference type="InterPro" id="IPR001917">
    <property type="entry name" value="Aminotrans_II_pyridoxalP_BS"/>
</dbReference>
<dbReference type="EMBL" id="RWBG01000005">
    <property type="protein sequence ID" value="RSK38688.1"/>
    <property type="molecule type" value="Genomic_DNA"/>
</dbReference>
<evidence type="ECO:0000259" key="13">
    <source>
        <dbReference type="Pfam" id="PF00155"/>
    </source>
</evidence>
<proteinExistence type="inferred from homology"/>
<comment type="subunit">
    <text evidence="5 12">Homodimer.</text>
</comment>
<keyword evidence="7 12" id="KW-0028">Amino-acid biosynthesis</keyword>
<dbReference type="UniPathway" id="UPA00031">
    <property type="reaction ID" value="UER00012"/>
</dbReference>
<gene>
    <name evidence="12 14" type="primary">hisC</name>
    <name evidence="14" type="ORF">EJA19_11565</name>
</gene>
<protein>
    <recommendedName>
        <fullName evidence="12">Histidinol-phosphate aminotransferase</fullName>
        <ecNumber evidence="12">2.6.1.9</ecNumber>
    </recommendedName>
    <alternativeName>
        <fullName evidence="12">Imidazole acetol-phosphate transaminase</fullName>
    </alternativeName>
</protein>
<dbReference type="NCBIfam" id="TIGR01141">
    <property type="entry name" value="hisC"/>
    <property type="match status" value="1"/>
</dbReference>
<name>A0A428JX53_9FLAO</name>
<dbReference type="GO" id="GO:0004400">
    <property type="term" value="F:histidinol-phosphate transaminase activity"/>
    <property type="evidence" value="ECO:0007669"/>
    <property type="project" value="UniProtKB-UniRule"/>
</dbReference>
<evidence type="ECO:0000256" key="10">
    <source>
        <dbReference type="ARBA" id="ARBA00023102"/>
    </source>
</evidence>
<comment type="catalytic activity">
    <reaction evidence="11 12">
        <text>L-histidinol phosphate + 2-oxoglutarate = 3-(imidazol-4-yl)-2-oxopropyl phosphate + L-glutamate</text>
        <dbReference type="Rhea" id="RHEA:23744"/>
        <dbReference type="ChEBI" id="CHEBI:16810"/>
        <dbReference type="ChEBI" id="CHEBI:29985"/>
        <dbReference type="ChEBI" id="CHEBI:57766"/>
        <dbReference type="ChEBI" id="CHEBI:57980"/>
        <dbReference type="EC" id="2.6.1.9"/>
    </reaction>
</comment>
<evidence type="ECO:0000256" key="1">
    <source>
        <dbReference type="ARBA" id="ARBA00001933"/>
    </source>
</evidence>
<dbReference type="PANTHER" id="PTHR42885">
    <property type="entry name" value="HISTIDINOL-PHOSPHATE AMINOTRANSFERASE-RELATED"/>
    <property type="match status" value="1"/>
</dbReference>
<evidence type="ECO:0000256" key="4">
    <source>
        <dbReference type="ARBA" id="ARBA00007970"/>
    </source>
</evidence>
<evidence type="ECO:0000256" key="6">
    <source>
        <dbReference type="ARBA" id="ARBA00022576"/>
    </source>
</evidence>
<evidence type="ECO:0000313" key="14">
    <source>
        <dbReference type="EMBL" id="RSK38688.1"/>
    </source>
</evidence>
<evidence type="ECO:0000256" key="11">
    <source>
        <dbReference type="ARBA" id="ARBA00047481"/>
    </source>
</evidence>
<accession>A0A428JX53</accession>
<keyword evidence="8 12" id="KW-0808">Transferase</keyword>
<feature type="domain" description="Aminotransferase class I/classII large" evidence="13">
    <location>
        <begin position="46"/>
        <end position="343"/>
    </location>
</feature>
<sequence>MNRSFNIENLIRPSVKLVTPYSSAREEYKSFNNNMIFLDANENPYNNGLNRYPDPQQIKVKECLSELKNIDIDNIFLGNGSDEVLDLLIRSFCEPKKDQIIILPPTYGMYQVLANINNVSSTLVPLDDKFQLQVENILNATTNNTKILFLCSPNNPSGNHFKSKDIELLLNSFNGIVVLDEAYIDFSTQESWLNRLDHFPNLVITQTLSKAFGMAGIRLGVCYASKTIVNILNKIKLPYNVNTLTQQYALQQLQKTEKIKSRIQIIIKQRELLKTALKEISFVKQVFPTETNFILVKVDNATKRYQQLINKGIVVRNRTSQFGCKNCLRFTIGTSRENTVLINTLKTL</sequence>
<evidence type="ECO:0000256" key="8">
    <source>
        <dbReference type="ARBA" id="ARBA00022679"/>
    </source>
</evidence>
<keyword evidence="6 12" id="KW-0032">Aminotransferase</keyword>